<accession>T0J9P3</accession>
<dbReference type="InterPro" id="IPR047937">
    <property type="entry name" value="Eex_IncN-like"/>
</dbReference>
<dbReference type="STRING" id="1346791.M529_03535"/>
<evidence type="ECO:0000313" key="1">
    <source>
        <dbReference type="EMBL" id="EQB33557.1"/>
    </source>
</evidence>
<dbReference type="NCBIfam" id="NF033894">
    <property type="entry name" value="Eex_IncN"/>
    <property type="match status" value="1"/>
</dbReference>
<organism evidence="1 2">
    <name type="scientific">Sphingobium ummariense RL-3</name>
    <dbReference type="NCBI Taxonomy" id="1346791"/>
    <lineage>
        <taxon>Bacteria</taxon>
        <taxon>Pseudomonadati</taxon>
        <taxon>Pseudomonadota</taxon>
        <taxon>Alphaproteobacteria</taxon>
        <taxon>Sphingomonadales</taxon>
        <taxon>Sphingomonadaceae</taxon>
        <taxon>Sphingobium</taxon>
    </lineage>
</organism>
<dbReference type="PROSITE" id="PS51257">
    <property type="entry name" value="PROKAR_LIPOPROTEIN"/>
    <property type="match status" value="1"/>
</dbReference>
<dbReference type="Proteomes" id="UP000015523">
    <property type="component" value="Unassembled WGS sequence"/>
</dbReference>
<name>T0J9P3_9SPHN</name>
<dbReference type="AlphaFoldDB" id="T0J9P3"/>
<dbReference type="EMBL" id="AUWY01000033">
    <property type="protein sequence ID" value="EQB33557.1"/>
    <property type="molecule type" value="Genomic_DNA"/>
</dbReference>
<dbReference type="PATRIC" id="fig|1346791.3.peg.685"/>
<proteinExistence type="predicted"/>
<comment type="caution">
    <text evidence="1">The sequence shown here is derived from an EMBL/GenBank/DDBJ whole genome shotgun (WGS) entry which is preliminary data.</text>
</comment>
<gene>
    <name evidence="1" type="ORF">M529_03535</name>
</gene>
<evidence type="ECO:0000313" key="2">
    <source>
        <dbReference type="Proteomes" id="UP000015523"/>
    </source>
</evidence>
<dbReference type="RefSeq" id="WP_021316681.1">
    <property type="nucleotide sequence ID" value="NZ_AUWY01000033.1"/>
</dbReference>
<evidence type="ECO:0008006" key="3">
    <source>
        <dbReference type="Google" id="ProtNLM"/>
    </source>
</evidence>
<sequence>MVAIQKIAAIPVCIALCVVVSACGEKARSVEYFKAHESEAREAVAKCSEDASASAEDCKNAAEAVSHFDAKALHRKAFGDPPKQPKVGYGY</sequence>
<protein>
    <recommendedName>
        <fullName evidence="3">Lipoprotein</fullName>
    </recommendedName>
</protein>
<reference evidence="1 2" key="1">
    <citation type="journal article" date="2013" name="Genome Announc.">
        <title>Draft Genome Sequence of Sphingobium ummariense Strain RL-3, a Hexachlorocyclohexane-Degrading Bacterium.</title>
        <authorList>
            <person name="Kohli P."/>
            <person name="Dua A."/>
            <person name="Sangwan N."/>
            <person name="Oldach P."/>
            <person name="Khurana J.P."/>
            <person name="Lal R."/>
        </authorList>
    </citation>
    <scope>NUCLEOTIDE SEQUENCE [LARGE SCALE GENOMIC DNA]</scope>
    <source>
        <strain evidence="1 2">RL-3</strain>
    </source>
</reference>
<keyword evidence="2" id="KW-1185">Reference proteome</keyword>